<keyword evidence="4" id="KW-1185">Reference proteome</keyword>
<evidence type="ECO:0000256" key="1">
    <source>
        <dbReference type="SAM" id="SignalP"/>
    </source>
</evidence>
<feature type="domain" description="Lcl C-terminal" evidence="2">
    <location>
        <begin position="44"/>
        <end position="189"/>
    </location>
</feature>
<dbReference type="InterPro" id="IPR011460">
    <property type="entry name" value="Lcl_C"/>
</dbReference>
<feature type="chain" id="PRO_5046402034" evidence="1">
    <location>
        <begin position="29"/>
        <end position="193"/>
    </location>
</feature>
<organism evidence="3 4">
    <name type="scientific">Pelomonas dachongensis</name>
    <dbReference type="NCBI Taxonomy" id="3299029"/>
    <lineage>
        <taxon>Bacteria</taxon>
        <taxon>Pseudomonadati</taxon>
        <taxon>Pseudomonadota</taxon>
        <taxon>Betaproteobacteria</taxon>
        <taxon>Burkholderiales</taxon>
        <taxon>Sphaerotilaceae</taxon>
        <taxon>Roseateles</taxon>
    </lineage>
</organism>
<protein>
    <submittedName>
        <fullName evidence="3">DUF1566 domain-containing protein</fullName>
    </submittedName>
</protein>
<dbReference type="EMBL" id="JBIGHY010000004">
    <property type="protein sequence ID" value="MFG6414922.1"/>
    <property type="molecule type" value="Genomic_DNA"/>
</dbReference>
<name>A0ABW7ENB8_9BURK</name>
<evidence type="ECO:0000313" key="4">
    <source>
        <dbReference type="Proteomes" id="UP001606300"/>
    </source>
</evidence>
<feature type="signal peptide" evidence="1">
    <location>
        <begin position="1"/>
        <end position="28"/>
    </location>
</feature>
<keyword evidence="1" id="KW-0732">Signal</keyword>
<evidence type="ECO:0000313" key="3">
    <source>
        <dbReference type="EMBL" id="MFG6414922.1"/>
    </source>
</evidence>
<gene>
    <name evidence="3" type="ORF">ACG02S_13565</name>
</gene>
<dbReference type="Proteomes" id="UP001606300">
    <property type="component" value="Unassembled WGS sequence"/>
</dbReference>
<dbReference type="Pfam" id="PF07603">
    <property type="entry name" value="Lcl_C"/>
    <property type="match status" value="1"/>
</dbReference>
<comment type="caution">
    <text evidence="3">The sequence shown here is derived from an EMBL/GenBank/DDBJ whole genome shotgun (WGS) entry which is preliminary data.</text>
</comment>
<dbReference type="RefSeq" id="WP_394470985.1">
    <property type="nucleotide sequence ID" value="NZ_JBIGHY010000004.1"/>
</dbReference>
<reference evidence="3 4" key="1">
    <citation type="submission" date="2024-09" db="EMBL/GenBank/DDBJ databases">
        <title>Novel species of the genus Pelomonas and Roseateles isolated from streams.</title>
        <authorList>
            <person name="Lu H."/>
        </authorList>
    </citation>
    <scope>NUCLEOTIDE SEQUENCE [LARGE SCALE GENOMIC DNA]</scope>
    <source>
        <strain evidence="3 4">DC23W</strain>
    </source>
</reference>
<proteinExistence type="predicted"/>
<evidence type="ECO:0000259" key="2">
    <source>
        <dbReference type="Pfam" id="PF07603"/>
    </source>
</evidence>
<accession>A0ABW7ENB8</accession>
<sequence>MSTVCALQRGVVLALALTPLAPLSPVVADEAARLVPSADGQELIDAAAGLAWARCPQGQRWDGGQCAGEAVLATHAQALAFARAHSAAEGQSWRLPRVPELKHFFERLRLGKEAALLASAGPAGWYWSSTTRIESEAVNPYAYRNVERGATQRQVDRLVVNTGWAVQQPGGAARGDMAKRETLAVRLVRPLQP</sequence>